<dbReference type="RefSeq" id="WP_106659075.1">
    <property type="nucleotide sequence ID" value="NZ_PJEO01000017.1"/>
</dbReference>
<proteinExistence type="predicted"/>
<organism evidence="2 3">
    <name type="scientific">Confluentibacter flavum</name>
    <dbReference type="NCBI Taxonomy" id="1909700"/>
    <lineage>
        <taxon>Bacteria</taxon>
        <taxon>Pseudomonadati</taxon>
        <taxon>Bacteroidota</taxon>
        <taxon>Flavobacteriia</taxon>
        <taxon>Flavobacteriales</taxon>
        <taxon>Flavobacteriaceae</taxon>
        <taxon>Confluentibacter</taxon>
    </lineage>
</organism>
<dbReference type="EMBL" id="PJEO01000017">
    <property type="protein sequence ID" value="PKQ45686.1"/>
    <property type="molecule type" value="Genomic_DNA"/>
</dbReference>
<evidence type="ECO:0000313" key="2">
    <source>
        <dbReference type="EMBL" id="PKQ45686.1"/>
    </source>
</evidence>
<reference evidence="2 3" key="1">
    <citation type="submission" date="2017-12" db="EMBL/GenBank/DDBJ databases">
        <title>Confluentibacter flavum sp. nov., isolated from the saline lake.</title>
        <authorList>
            <person name="Yu L."/>
        </authorList>
    </citation>
    <scope>NUCLEOTIDE SEQUENCE [LARGE SCALE GENOMIC DNA]</scope>
    <source>
        <strain evidence="2 3">3B</strain>
    </source>
</reference>
<gene>
    <name evidence="2" type="ORF">CSW08_06350</name>
</gene>
<dbReference type="Pfam" id="PF06877">
    <property type="entry name" value="RraB"/>
    <property type="match status" value="1"/>
</dbReference>
<sequence>MIKLNRRVIHILNLFGDRFNKKREVTQWFYFENLTNLEKCELHLNNVGFKTQYKDLEIRKDFDKLLLIVFSKEAINEDVFSLYFERFTEIAEKYNGCYDGWETSIENHQQLN</sequence>
<dbReference type="OrthoDB" id="7839302at2"/>
<keyword evidence="3" id="KW-1185">Reference proteome</keyword>
<accession>A0A2N3HL57</accession>
<evidence type="ECO:0000313" key="3">
    <source>
        <dbReference type="Proteomes" id="UP000233435"/>
    </source>
</evidence>
<dbReference type="AlphaFoldDB" id="A0A2N3HL57"/>
<dbReference type="Proteomes" id="UP000233435">
    <property type="component" value="Unassembled WGS sequence"/>
</dbReference>
<dbReference type="InterPro" id="IPR036701">
    <property type="entry name" value="RraB-like_sf"/>
</dbReference>
<feature type="domain" description="Regulator of ribonuclease activity B" evidence="1">
    <location>
        <begin position="5"/>
        <end position="103"/>
    </location>
</feature>
<evidence type="ECO:0000259" key="1">
    <source>
        <dbReference type="Pfam" id="PF06877"/>
    </source>
</evidence>
<dbReference type="InterPro" id="IPR009671">
    <property type="entry name" value="RraB_dom"/>
</dbReference>
<dbReference type="Gene3D" id="3.30.70.970">
    <property type="entry name" value="RraB-like"/>
    <property type="match status" value="1"/>
</dbReference>
<comment type="caution">
    <text evidence="2">The sequence shown here is derived from an EMBL/GenBank/DDBJ whole genome shotgun (WGS) entry which is preliminary data.</text>
</comment>
<name>A0A2N3HL57_9FLAO</name>
<dbReference type="SUPFAM" id="SSF89946">
    <property type="entry name" value="Hypothetical protein VC0424"/>
    <property type="match status" value="1"/>
</dbReference>
<protein>
    <recommendedName>
        <fullName evidence="1">Regulator of ribonuclease activity B domain-containing protein</fullName>
    </recommendedName>
</protein>